<accession>A0A2P8E0C7</accession>
<proteinExistence type="predicted"/>
<evidence type="ECO:0000256" key="2">
    <source>
        <dbReference type="SAM" id="MobiDB-lite"/>
    </source>
</evidence>
<dbReference type="SUPFAM" id="SSF47413">
    <property type="entry name" value="lambda repressor-like DNA-binding domains"/>
    <property type="match status" value="1"/>
</dbReference>
<sequence>MNNDQAGPGPMGEEFAEPSAVLVDQLPKIRARRELSAEGLAQRIAELGGKLDRAAISKIENRSRGVSLDEALILAVALDVAPVHLFTPHIDEDRVWVAPTLRVPPYRMRQWVRGGNPLPGRPDREFRTEVPDSEWRSKDLEKKHLQAVEDFNRASRRQRVARAMVDTLTSELAELEDYRNVIGVMENRPQIQRLEKRLGTAYEELAEAKVDSEDALRKLNRLAHMMQHESPNADIEQAAAAANRSLQETGSTTSDEDGRDHGDN</sequence>
<feature type="coiled-coil region" evidence="1">
    <location>
        <begin position="191"/>
        <end position="222"/>
    </location>
</feature>
<protein>
    <submittedName>
        <fullName evidence="4">Helix-turn-helix protein</fullName>
    </submittedName>
</protein>
<feature type="compositionally biased region" description="Polar residues" evidence="2">
    <location>
        <begin position="244"/>
        <end position="253"/>
    </location>
</feature>
<dbReference type="OrthoDB" id="4137295at2"/>
<dbReference type="Gene3D" id="1.10.260.40">
    <property type="entry name" value="lambda repressor-like DNA-binding domains"/>
    <property type="match status" value="1"/>
</dbReference>
<dbReference type="Pfam" id="PF01381">
    <property type="entry name" value="HTH_3"/>
    <property type="match status" value="1"/>
</dbReference>
<dbReference type="EMBL" id="PYGE01000009">
    <property type="protein sequence ID" value="PSL02867.1"/>
    <property type="molecule type" value="Genomic_DNA"/>
</dbReference>
<organism evidence="4 5">
    <name type="scientific">Haloactinopolyspora alba</name>
    <dbReference type="NCBI Taxonomy" id="648780"/>
    <lineage>
        <taxon>Bacteria</taxon>
        <taxon>Bacillati</taxon>
        <taxon>Actinomycetota</taxon>
        <taxon>Actinomycetes</taxon>
        <taxon>Jiangellales</taxon>
        <taxon>Jiangellaceae</taxon>
        <taxon>Haloactinopolyspora</taxon>
    </lineage>
</organism>
<feature type="region of interest" description="Disordered" evidence="2">
    <location>
        <begin position="227"/>
        <end position="264"/>
    </location>
</feature>
<dbReference type="PROSITE" id="PS50943">
    <property type="entry name" value="HTH_CROC1"/>
    <property type="match status" value="1"/>
</dbReference>
<gene>
    <name evidence="4" type="ORF">CLV30_109175</name>
</gene>
<evidence type="ECO:0000259" key="3">
    <source>
        <dbReference type="PROSITE" id="PS50943"/>
    </source>
</evidence>
<reference evidence="4 5" key="1">
    <citation type="submission" date="2018-03" db="EMBL/GenBank/DDBJ databases">
        <title>Genomic Encyclopedia of Archaeal and Bacterial Type Strains, Phase II (KMG-II): from individual species to whole genera.</title>
        <authorList>
            <person name="Goeker M."/>
        </authorList>
    </citation>
    <scope>NUCLEOTIDE SEQUENCE [LARGE SCALE GENOMIC DNA]</scope>
    <source>
        <strain evidence="4 5">DSM 45211</strain>
    </source>
</reference>
<name>A0A2P8E0C7_9ACTN</name>
<keyword evidence="1" id="KW-0175">Coiled coil</keyword>
<dbReference type="InterPro" id="IPR010982">
    <property type="entry name" value="Lambda_DNA-bd_dom_sf"/>
</dbReference>
<dbReference type="GO" id="GO:0003677">
    <property type="term" value="F:DNA binding"/>
    <property type="evidence" value="ECO:0007669"/>
    <property type="project" value="InterPro"/>
</dbReference>
<comment type="caution">
    <text evidence="4">The sequence shown here is derived from an EMBL/GenBank/DDBJ whole genome shotgun (WGS) entry which is preliminary data.</text>
</comment>
<dbReference type="InterPro" id="IPR001387">
    <property type="entry name" value="Cro/C1-type_HTH"/>
</dbReference>
<feature type="domain" description="HTH cro/C1-type" evidence="3">
    <location>
        <begin position="51"/>
        <end position="85"/>
    </location>
</feature>
<evidence type="ECO:0000313" key="5">
    <source>
        <dbReference type="Proteomes" id="UP000243528"/>
    </source>
</evidence>
<dbReference type="CDD" id="cd00093">
    <property type="entry name" value="HTH_XRE"/>
    <property type="match status" value="1"/>
</dbReference>
<keyword evidence="5" id="KW-1185">Reference proteome</keyword>
<dbReference type="AlphaFoldDB" id="A0A2P8E0C7"/>
<dbReference type="RefSeq" id="WP_106537853.1">
    <property type="nucleotide sequence ID" value="NZ_PYGE01000009.1"/>
</dbReference>
<evidence type="ECO:0000256" key="1">
    <source>
        <dbReference type="SAM" id="Coils"/>
    </source>
</evidence>
<evidence type="ECO:0000313" key="4">
    <source>
        <dbReference type="EMBL" id="PSL02867.1"/>
    </source>
</evidence>
<dbReference type="Proteomes" id="UP000243528">
    <property type="component" value="Unassembled WGS sequence"/>
</dbReference>